<reference evidence="4" key="2">
    <citation type="submission" date="2025-08" db="UniProtKB">
        <authorList>
            <consortium name="RefSeq"/>
        </authorList>
    </citation>
    <scope>IDENTIFICATION</scope>
</reference>
<reference evidence="4" key="1">
    <citation type="journal article" date="2004" name="BMC Bioinformatics">
        <title>The Hotdog fold: wrapping up a superfamily of thioesterases and dehydratases.</title>
        <authorList>
            <person name="Dillon S.C."/>
            <person name="Bateman A."/>
        </authorList>
    </citation>
    <scope>NUCLEOTIDE SEQUENCE</scope>
</reference>
<dbReference type="AlphaFoldDB" id="A0A8B6X682"/>
<evidence type="ECO:0000256" key="2">
    <source>
        <dbReference type="ARBA" id="ARBA00022801"/>
    </source>
</evidence>
<keyword evidence="2" id="KW-0378">Hydrolase</keyword>
<accession>A0A8B6X682</accession>
<dbReference type="PANTHER" id="PTHR31793:SF27">
    <property type="entry name" value="NOVEL THIOESTERASE SUPERFAMILY DOMAIN AND SAPOSIN A-TYPE DOMAIN CONTAINING PROTEIN (0610012H03RIK)"/>
    <property type="match status" value="1"/>
</dbReference>
<dbReference type="InterPro" id="IPR050563">
    <property type="entry name" value="4-hydroxybenzoyl-CoA_TE"/>
</dbReference>
<evidence type="ECO:0000313" key="4">
    <source>
        <dbReference type="RefSeq" id="WP_028312103.1"/>
    </source>
</evidence>
<dbReference type="EC" id="3.1.2.-" evidence="4"/>
<proteinExistence type="inferred from homology"/>
<evidence type="ECO:0000313" key="3">
    <source>
        <dbReference type="Proteomes" id="UP000675920"/>
    </source>
</evidence>
<evidence type="ECO:0000256" key="1">
    <source>
        <dbReference type="ARBA" id="ARBA00005953"/>
    </source>
</evidence>
<organism evidence="3 4">
    <name type="scientific">Derxia gummosa DSM 723</name>
    <dbReference type="NCBI Taxonomy" id="1121388"/>
    <lineage>
        <taxon>Bacteria</taxon>
        <taxon>Pseudomonadati</taxon>
        <taxon>Pseudomonadota</taxon>
        <taxon>Betaproteobacteria</taxon>
        <taxon>Burkholderiales</taxon>
        <taxon>Alcaligenaceae</taxon>
        <taxon>Derxia</taxon>
    </lineage>
</organism>
<dbReference type="GO" id="GO:0047617">
    <property type="term" value="F:fatty acyl-CoA hydrolase activity"/>
    <property type="evidence" value="ECO:0007669"/>
    <property type="project" value="TreeGrafter"/>
</dbReference>
<dbReference type="SUPFAM" id="SSF54637">
    <property type="entry name" value="Thioesterase/thiol ester dehydrase-isomerase"/>
    <property type="match status" value="1"/>
</dbReference>
<sequence length="146" mass="16191">MSAPSPADLANRDRYPHWSQDTLRFSDTDKLGHINNLATAAYCETGRAHFLKDLVGADLRPERGVFVLARFAIDYRAEMHWPGTVEVGSAVSAVGRSSLTIVQGVFEDGRCTATAENVMVLIDVETRRSMPIPDELRASFEALRLR</sequence>
<dbReference type="Gene3D" id="3.10.129.10">
    <property type="entry name" value="Hotdog Thioesterase"/>
    <property type="match status" value="1"/>
</dbReference>
<dbReference type="PANTHER" id="PTHR31793">
    <property type="entry name" value="4-HYDROXYBENZOYL-COA THIOESTERASE FAMILY MEMBER"/>
    <property type="match status" value="1"/>
</dbReference>
<protein>
    <submittedName>
        <fullName evidence="4">Acyl-CoA thioesterase</fullName>
        <ecNumber evidence="4">3.1.2.-</ecNumber>
    </submittedName>
</protein>
<dbReference type="OrthoDB" id="9799036at2"/>
<name>A0A8B6X682_9BURK</name>
<dbReference type="RefSeq" id="WP_028312103.1">
    <property type="nucleotide sequence ID" value="NZ_AXWS01000014.1"/>
</dbReference>
<dbReference type="Pfam" id="PF13279">
    <property type="entry name" value="4HBT_2"/>
    <property type="match status" value="1"/>
</dbReference>
<dbReference type="InterPro" id="IPR029069">
    <property type="entry name" value="HotDog_dom_sf"/>
</dbReference>
<keyword evidence="3" id="KW-1185">Reference proteome</keyword>
<comment type="similarity">
    <text evidence="1">Belongs to the 4-hydroxybenzoyl-CoA thioesterase family.</text>
</comment>
<dbReference type="Proteomes" id="UP000675920">
    <property type="component" value="Unplaced"/>
</dbReference>
<dbReference type="CDD" id="cd00586">
    <property type="entry name" value="4HBT"/>
    <property type="match status" value="1"/>
</dbReference>